<proteinExistence type="inferred from homology"/>
<dbReference type="Pfam" id="PF02770">
    <property type="entry name" value="Acyl-CoA_dh_M"/>
    <property type="match status" value="1"/>
</dbReference>
<evidence type="ECO:0000313" key="20">
    <source>
        <dbReference type="EMBL" id="OAV90094.1"/>
    </source>
</evidence>
<feature type="region of interest" description="Disordered" evidence="15">
    <location>
        <begin position="1"/>
        <end position="65"/>
    </location>
</feature>
<comment type="cofactor">
    <cofactor evidence="2">
        <name>FAD</name>
        <dbReference type="ChEBI" id="CHEBI:57692"/>
    </cofactor>
</comment>
<dbReference type="InterPro" id="IPR055060">
    <property type="entry name" value="ACOX_C_alpha1"/>
</dbReference>
<dbReference type="Pfam" id="PF01756">
    <property type="entry name" value="ACOX"/>
    <property type="match status" value="1"/>
</dbReference>
<keyword evidence="7 12" id="KW-0274">FAD</keyword>
<evidence type="ECO:0000259" key="17">
    <source>
        <dbReference type="Pfam" id="PF02770"/>
    </source>
</evidence>
<dbReference type="Gene3D" id="1.20.140.10">
    <property type="entry name" value="Butyryl-CoA Dehydrogenase, subunit A, domain 3"/>
    <property type="match status" value="2"/>
</dbReference>
<dbReference type="InterPro" id="IPR006091">
    <property type="entry name" value="Acyl-CoA_Oxase/DH_mid-dom"/>
</dbReference>
<evidence type="ECO:0000313" key="22">
    <source>
        <dbReference type="Proteomes" id="UP000005240"/>
    </source>
</evidence>
<evidence type="ECO:0000256" key="8">
    <source>
        <dbReference type="ARBA" id="ARBA00022832"/>
    </source>
</evidence>
<evidence type="ECO:0000256" key="11">
    <source>
        <dbReference type="ARBA" id="ARBA00023140"/>
    </source>
</evidence>
<dbReference type="InterPro" id="IPR046373">
    <property type="entry name" value="Acyl-CoA_Oxase/DH_mid-dom_sf"/>
</dbReference>
<dbReference type="UniPathway" id="UPA00661"/>
<evidence type="ECO:0000256" key="14">
    <source>
        <dbReference type="PIRSR" id="PIRSR000168-2"/>
    </source>
</evidence>
<dbReference type="GO" id="GO:0003997">
    <property type="term" value="F:acyl-CoA oxidase activity"/>
    <property type="evidence" value="ECO:0007669"/>
    <property type="project" value="UniProtKB-EC"/>
</dbReference>
<feature type="binding site" evidence="14">
    <location>
        <position position="239"/>
    </location>
    <ligand>
        <name>FAD</name>
        <dbReference type="ChEBI" id="CHEBI:57692"/>
    </ligand>
</feature>
<evidence type="ECO:0000256" key="7">
    <source>
        <dbReference type="ARBA" id="ARBA00022827"/>
    </source>
</evidence>
<dbReference type="InterPro" id="IPR037069">
    <property type="entry name" value="AcylCoA_DH/ox_N_sf"/>
</dbReference>
<feature type="binding site" evidence="14">
    <location>
        <position position="200"/>
    </location>
    <ligand>
        <name>FAD</name>
        <dbReference type="ChEBI" id="CHEBI:57692"/>
    </ligand>
</feature>
<evidence type="ECO:0000256" key="1">
    <source>
        <dbReference type="ARBA" id="ARBA00001201"/>
    </source>
</evidence>
<dbReference type="OrthoDB" id="538336at2759"/>
<evidence type="ECO:0000256" key="3">
    <source>
        <dbReference type="ARBA" id="ARBA00004275"/>
    </source>
</evidence>
<dbReference type="InterPro" id="IPR036250">
    <property type="entry name" value="AcylCo_DH-like_C"/>
</dbReference>
<evidence type="ECO:0000256" key="15">
    <source>
        <dbReference type="SAM" id="MobiDB-lite"/>
    </source>
</evidence>
<keyword evidence="8" id="KW-0276">Fatty acid metabolism</keyword>
<dbReference type="InterPro" id="IPR009100">
    <property type="entry name" value="AcylCoA_DH/oxidase_NM_dom_sf"/>
</dbReference>
<dbReference type="EnsemblFungi" id="PTTG_03288-t43_1">
    <property type="protein sequence ID" value="PTTG_03288-t43_1-p1"/>
    <property type="gene ID" value="PTTG_03288"/>
</dbReference>
<gene>
    <name evidence="20" type="ORF">PTTG_03288</name>
</gene>
<dbReference type="SUPFAM" id="SSF47203">
    <property type="entry name" value="Acyl-CoA dehydrogenase C-terminal domain-like"/>
    <property type="match status" value="2"/>
</dbReference>
<dbReference type="SUPFAM" id="SSF56645">
    <property type="entry name" value="Acyl-CoA dehydrogenase NM domain-like"/>
    <property type="match status" value="1"/>
</dbReference>
<evidence type="ECO:0000256" key="9">
    <source>
        <dbReference type="ARBA" id="ARBA00023002"/>
    </source>
</evidence>
<evidence type="ECO:0000259" key="16">
    <source>
        <dbReference type="Pfam" id="PF01756"/>
    </source>
</evidence>
<dbReference type="PANTHER" id="PTHR10909:SF250">
    <property type="entry name" value="PEROXISOMAL ACYL-COENZYME A OXIDASE 1"/>
    <property type="match status" value="1"/>
</dbReference>
<dbReference type="GO" id="GO:0033540">
    <property type="term" value="P:fatty acid beta-oxidation using acyl-CoA oxidase"/>
    <property type="evidence" value="ECO:0007669"/>
    <property type="project" value="UniProtKB-UniPathway"/>
</dbReference>
<reference evidence="20" key="2">
    <citation type="submission" date="2016-05" db="EMBL/GenBank/DDBJ databases">
        <title>Comparative analysis highlights variable genome content of wheat rusts and divergence of the mating loci.</title>
        <authorList>
            <person name="Cuomo C.A."/>
            <person name="Bakkeren G."/>
            <person name="Szabo L."/>
            <person name="Khalil H."/>
            <person name="Joly D."/>
            <person name="Goldberg J."/>
            <person name="Young S."/>
            <person name="Zeng Q."/>
            <person name="Fellers J."/>
        </authorList>
    </citation>
    <scope>NUCLEOTIDE SEQUENCE [LARGE SCALE GENOMIC DNA]</scope>
    <source>
        <strain evidence="20">1-1 BBBD Race 1</strain>
    </source>
</reference>
<dbReference type="Gene3D" id="2.40.110.10">
    <property type="entry name" value="Butyryl-CoA Dehydrogenase, subunit A, domain 2"/>
    <property type="match status" value="1"/>
</dbReference>
<keyword evidence="6 12" id="KW-0285">Flavoprotein</keyword>
<evidence type="ECO:0000259" key="18">
    <source>
        <dbReference type="Pfam" id="PF14749"/>
    </source>
</evidence>
<dbReference type="Gene3D" id="1.10.540.10">
    <property type="entry name" value="Acyl-CoA dehydrogenase/oxidase, N-terminal domain"/>
    <property type="match status" value="1"/>
</dbReference>
<feature type="active site" description="Proton acceptor" evidence="13">
    <location>
        <position position="490"/>
    </location>
</feature>
<evidence type="ECO:0000256" key="12">
    <source>
        <dbReference type="PIRNR" id="PIRNR000168"/>
    </source>
</evidence>
<feature type="domain" description="Acyl-CoA oxidase C-alpha1" evidence="19">
    <location>
        <begin position="337"/>
        <end position="504"/>
    </location>
</feature>
<protein>
    <recommendedName>
        <fullName evidence="12">Acyl-coenzyme A oxidase</fullName>
    </recommendedName>
</protein>
<dbReference type="GO" id="GO:0071949">
    <property type="term" value="F:FAD binding"/>
    <property type="evidence" value="ECO:0007669"/>
    <property type="project" value="InterPro"/>
</dbReference>
<feature type="domain" description="Acyl-coenzyme A oxidase N-terminal" evidence="18">
    <location>
        <begin position="80"/>
        <end position="194"/>
    </location>
</feature>
<keyword evidence="22" id="KW-1185">Reference proteome</keyword>
<dbReference type="FunFam" id="1.10.540.10:FF:000006">
    <property type="entry name" value="Acyl-coenzyme A oxidase"/>
    <property type="match status" value="1"/>
</dbReference>
<dbReference type="FunFam" id="1.20.140.10:FF:000015">
    <property type="entry name" value="Acyl-coenzyme A oxidase"/>
    <property type="match status" value="1"/>
</dbReference>
<dbReference type="AlphaFoldDB" id="A0A180GBX8"/>
<dbReference type="GO" id="GO:0005504">
    <property type="term" value="F:fatty acid binding"/>
    <property type="evidence" value="ECO:0007669"/>
    <property type="project" value="TreeGrafter"/>
</dbReference>
<evidence type="ECO:0000256" key="6">
    <source>
        <dbReference type="ARBA" id="ARBA00022630"/>
    </source>
</evidence>
<dbReference type="Pfam" id="PF14749">
    <property type="entry name" value="Acyl-CoA_ox_N"/>
    <property type="match status" value="1"/>
</dbReference>
<dbReference type="Proteomes" id="UP000005240">
    <property type="component" value="Unassembled WGS sequence"/>
</dbReference>
<dbReference type="FunFam" id="1.20.140.10:FF:000013">
    <property type="entry name" value="Acyl-coenzyme A oxidase"/>
    <property type="match status" value="1"/>
</dbReference>
<dbReference type="PIRSF" id="PIRSF000168">
    <property type="entry name" value="Acyl-CoA_oxidase"/>
    <property type="match status" value="1"/>
</dbReference>
<comment type="subcellular location">
    <subcellularLocation>
        <location evidence="3">Peroxisome</location>
    </subcellularLocation>
</comment>
<evidence type="ECO:0000256" key="4">
    <source>
        <dbReference type="ARBA" id="ARBA00004846"/>
    </source>
</evidence>
<keyword evidence="10" id="KW-0443">Lipid metabolism</keyword>
<comment type="catalytic activity">
    <reaction evidence="1">
        <text>a 2,3-saturated acyl-CoA + O2 = a (2E)-enoyl-CoA + H2O2</text>
        <dbReference type="Rhea" id="RHEA:38959"/>
        <dbReference type="ChEBI" id="CHEBI:15379"/>
        <dbReference type="ChEBI" id="CHEBI:16240"/>
        <dbReference type="ChEBI" id="CHEBI:58856"/>
        <dbReference type="ChEBI" id="CHEBI:65111"/>
        <dbReference type="EC" id="1.3.3.6"/>
    </reaction>
</comment>
<organism evidence="20">
    <name type="scientific">Puccinia triticina (isolate 1-1 / race 1 (BBBD))</name>
    <name type="common">Brown leaf rust fungus</name>
    <dbReference type="NCBI Taxonomy" id="630390"/>
    <lineage>
        <taxon>Eukaryota</taxon>
        <taxon>Fungi</taxon>
        <taxon>Dikarya</taxon>
        <taxon>Basidiomycota</taxon>
        <taxon>Pucciniomycotina</taxon>
        <taxon>Pucciniomycetes</taxon>
        <taxon>Pucciniales</taxon>
        <taxon>Pucciniaceae</taxon>
        <taxon>Puccinia</taxon>
    </lineage>
</organism>
<name>A0A180GBX8_PUCT1</name>
<accession>A0A180GBX8</accession>
<dbReference type="GO" id="GO:0055088">
    <property type="term" value="P:lipid homeostasis"/>
    <property type="evidence" value="ECO:0007669"/>
    <property type="project" value="TreeGrafter"/>
</dbReference>
<dbReference type="EMBL" id="ADAS02000109">
    <property type="protein sequence ID" value="OAV90094.1"/>
    <property type="molecule type" value="Genomic_DNA"/>
</dbReference>
<dbReference type="PANTHER" id="PTHR10909">
    <property type="entry name" value="ELECTRON TRANSPORT OXIDOREDUCTASE"/>
    <property type="match status" value="1"/>
</dbReference>
<evidence type="ECO:0000256" key="2">
    <source>
        <dbReference type="ARBA" id="ARBA00001974"/>
    </source>
</evidence>
<dbReference type="InterPro" id="IPR002655">
    <property type="entry name" value="Acyl-CoA_oxidase_C"/>
</dbReference>
<dbReference type="Pfam" id="PF22924">
    <property type="entry name" value="ACOX_C_alpha1"/>
    <property type="match status" value="1"/>
</dbReference>
<comment type="similarity">
    <text evidence="5 12">Belongs to the acyl-CoA oxidase family.</text>
</comment>
<evidence type="ECO:0000256" key="5">
    <source>
        <dbReference type="ARBA" id="ARBA00006288"/>
    </source>
</evidence>
<feature type="domain" description="Acyl-CoA oxidase/dehydrogenase middle" evidence="17">
    <location>
        <begin position="196"/>
        <end position="306"/>
    </location>
</feature>
<reference evidence="20" key="1">
    <citation type="submission" date="2009-11" db="EMBL/GenBank/DDBJ databases">
        <authorList>
            <consortium name="The Broad Institute Genome Sequencing Platform"/>
            <person name="Ward D."/>
            <person name="Feldgarden M."/>
            <person name="Earl A."/>
            <person name="Young S.K."/>
            <person name="Zeng Q."/>
            <person name="Koehrsen M."/>
            <person name="Alvarado L."/>
            <person name="Berlin A."/>
            <person name="Bochicchio J."/>
            <person name="Borenstein D."/>
            <person name="Chapman S.B."/>
            <person name="Chen Z."/>
            <person name="Engels R."/>
            <person name="Freedman E."/>
            <person name="Gellesch M."/>
            <person name="Goldberg J."/>
            <person name="Griggs A."/>
            <person name="Gujja S."/>
            <person name="Heilman E."/>
            <person name="Heiman D."/>
            <person name="Hepburn T."/>
            <person name="Howarth C."/>
            <person name="Jen D."/>
            <person name="Larson L."/>
            <person name="Lewis B."/>
            <person name="Mehta T."/>
            <person name="Park D."/>
            <person name="Pearson M."/>
            <person name="Roberts A."/>
            <person name="Saif S."/>
            <person name="Shea T."/>
            <person name="Shenoy N."/>
            <person name="Sisk P."/>
            <person name="Stolte C."/>
            <person name="Sykes S."/>
            <person name="Thomson T."/>
            <person name="Walk T."/>
            <person name="White J."/>
            <person name="Yandava C."/>
            <person name="Izard J."/>
            <person name="Baranova O.V."/>
            <person name="Blanton J.M."/>
            <person name="Tanner A.C."/>
            <person name="Dewhirst F.E."/>
            <person name="Haas B."/>
            <person name="Nusbaum C."/>
            <person name="Birren B."/>
        </authorList>
    </citation>
    <scope>NUCLEOTIDE SEQUENCE [LARGE SCALE GENOMIC DNA]</scope>
    <source>
        <strain evidence="20">1-1 BBBD Race 1</strain>
    </source>
</reference>
<dbReference type="InterPro" id="IPR029320">
    <property type="entry name" value="Acyl-CoA_ox_N"/>
</dbReference>
<comment type="pathway">
    <text evidence="4">Lipid metabolism; peroxisomal fatty acid beta-oxidation.</text>
</comment>
<sequence>MSDRSIAPVGPPDPSLPPVGSKIGFNESPSLDSHDVSPPPGQSDDHSGLAFNIPVPAHLKPTGTPGSKLLHIERSHASFDSKSMSLYLYGTPYLEQLNRILAIVQDEEAFDKKRLNYQGRDARFRHALRKEKRLVQIAKEHKWNEEDMSMAEMLIDMPGPFSLHKSMFLKTLQEQGDEEQQKMFTQPALNYQIIGCYAQTELGHGSNVQGLETTATYDKSTQEFIIHSPSLTASKWWIGGLGRAADHAVVMAQLYSNGKKYGPHPFVVPIRDMQTREPLPGRVIGDVGPKLGYQTTDNGMMLFDQVRIPHNHLLARFSRVDPHSGQYIKPDNAKLAYGTMTYIRAGLVRQARMVLARSAIVAIRYCAIRRQFADKDAPVLDGKKPAENPVLDYQMVQYRIFPILAQAFACHYTGLEMFRLYNESQKNMSEGDFSLLADVHASSSGLKSLCTIMAAQAIEECRRACGGHGFSQASGLGALYADYLPQVTWEGDSYMITQQTGRYLFKTMRTLFQDRNAKLSAENVTGEYILRYLENPNEKSKVEYSGDFHDVQAFIWAYGHRAAFMVAQATRKRDIERRTWNSLLVDIYRCSVAHCQFLMVRNFARVLLYDEALKAKPALHHVIQLVFELYACYTMDVEASEFLASGYISPKQHVLLRNRVYSLLAQIRPEAVALCDSFAVPDYLLNSELGRSDGNVYQKLVDFASKEPLNGVKFNVNPWDNELAIGEPSLPKL</sequence>
<reference evidence="21 22" key="3">
    <citation type="journal article" date="2017" name="G3 (Bethesda)">
        <title>Comparative analysis highlights variable genome content of wheat rusts and divergence of the mating loci.</title>
        <authorList>
            <person name="Cuomo C.A."/>
            <person name="Bakkeren G."/>
            <person name="Khalil H.B."/>
            <person name="Panwar V."/>
            <person name="Joly D."/>
            <person name="Linning R."/>
            <person name="Sakthikumar S."/>
            <person name="Song X."/>
            <person name="Adiconis X."/>
            <person name="Fan L."/>
            <person name="Goldberg J.M."/>
            <person name="Levin J.Z."/>
            <person name="Young S."/>
            <person name="Zeng Q."/>
            <person name="Anikster Y."/>
            <person name="Bruce M."/>
            <person name="Wang M."/>
            <person name="Yin C."/>
            <person name="McCallum B."/>
            <person name="Szabo L.J."/>
            <person name="Hulbert S."/>
            <person name="Chen X."/>
            <person name="Fellers J.P."/>
        </authorList>
    </citation>
    <scope>NUCLEOTIDE SEQUENCE</scope>
    <source>
        <strain evidence="22">Isolate 1-1 / race 1 (BBBD)</strain>
        <strain evidence="21">isolate 1-1 / race 1 (BBBD)</strain>
    </source>
</reference>
<feature type="domain" description="Acyl-CoA oxidase C-terminal" evidence="16">
    <location>
        <begin position="551"/>
        <end position="719"/>
    </location>
</feature>
<dbReference type="STRING" id="630390.A0A180GBX8"/>
<dbReference type="GO" id="GO:0005777">
    <property type="term" value="C:peroxisome"/>
    <property type="evidence" value="ECO:0007669"/>
    <property type="project" value="UniProtKB-SubCell"/>
</dbReference>
<dbReference type="FunFam" id="2.40.110.10:FF:000003">
    <property type="entry name" value="Acyl-coenzyme A oxidase"/>
    <property type="match status" value="1"/>
</dbReference>
<dbReference type="VEuPathDB" id="FungiDB:PTTG_03288"/>
<keyword evidence="9" id="KW-0560">Oxidoreductase</keyword>
<keyword evidence="11" id="KW-0576">Peroxisome</keyword>
<reference evidence="21" key="4">
    <citation type="submission" date="2025-05" db="UniProtKB">
        <authorList>
            <consortium name="EnsemblFungi"/>
        </authorList>
    </citation>
    <scope>IDENTIFICATION</scope>
    <source>
        <strain evidence="21">isolate 1-1 / race 1 (BBBD)</strain>
    </source>
</reference>
<evidence type="ECO:0000313" key="21">
    <source>
        <dbReference type="EnsemblFungi" id="PTTG_03288-t43_1-p1"/>
    </source>
</evidence>
<evidence type="ECO:0000256" key="13">
    <source>
        <dbReference type="PIRSR" id="PIRSR000168-1"/>
    </source>
</evidence>
<dbReference type="InterPro" id="IPR012258">
    <property type="entry name" value="Acyl-CoA_oxidase"/>
</dbReference>
<evidence type="ECO:0000259" key="19">
    <source>
        <dbReference type="Pfam" id="PF22924"/>
    </source>
</evidence>
<evidence type="ECO:0000256" key="10">
    <source>
        <dbReference type="ARBA" id="ARBA00023098"/>
    </source>
</evidence>